<organism evidence="2 4">
    <name type="scientific">Phocaeicola plebeius</name>
    <dbReference type="NCBI Taxonomy" id="310297"/>
    <lineage>
        <taxon>Bacteria</taxon>
        <taxon>Pseudomonadati</taxon>
        <taxon>Bacteroidota</taxon>
        <taxon>Bacteroidia</taxon>
        <taxon>Bacteroidales</taxon>
        <taxon>Bacteroidaceae</taxon>
        <taxon>Phocaeicola</taxon>
    </lineage>
</organism>
<dbReference type="RefSeq" id="WP_115485009.1">
    <property type="nucleotide sequence ID" value="NZ_JAQCSP010000011.1"/>
</dbReference>
<name>A0A3E4VS21_9BACT</name>
<dbReference type="EMBL" id="QSTF01000134">
    <property type="protein sequence ID" value="RGM31615.1"/>
    <property type="molecule type" value="Genomic_DNA"/>
</dbReference>
<evidence type="ECO:0000313" key="2">
    <source>
        <dbReference type="EMBL" id="RGM31615.1"/>
    </source>
</evidence>
<evidence type="ECO:0000313" key="3">
    <source>
        <dbReference type="EMBL" id="RHF82776.1"/>
    </source>
</evidence>
<accession>A0A3E4VS21</accession>
<evidence type="ECO:0000313" key="5">
    <source>
        <dbReference type="Proteomes" id="UP000283485"/>
    </source>
</evidence>
<dbReference type="GeneID" id="79837572"/>
<dbReference type="Pfam" id="PF10020">
    <property type="entry name" value="DUF2262"/>
    <property type="match status" value="1"/>
</dbReference>
<gene>
    <name evidence="3" type="ORF">DW653_16650</name>
    <name evidence="2" type="ORF">DXC17_18495</name>
</gene>
<reference evidence="4 5" key="1">
    <citation type="submission" date="2018-08" db="EMBL/GenBank/DDBJ databases">
        <title>A genome reference for cultivated species of the human gut microbiota.</title>
        <authorList>
            <person name="Zou Y."/>
            <person name="Xue W."/>
            <person name="Luo G."/>
        </authorList>
    </citation>
    <scope>NUCLEOTIDE SEQUENCE [LARGE SCALE GENOMIC DNA]</scope>
    <source>
        <strain evidence="3 5">AM23-23</strain>
        <strain evidence="2 4">OM08-14</strain>
    </source>
</reference>
<feature type="domain" description="DUF2262" evidence="1">
    <location>
        <begin position="30"/>
        <end position="155"/>
    </location>
</feature>
<evidence type="ECO:0000259" key="1">
    <source>
        <dbReference type="Pfam" id="PF10020"/>
    </source>
</evidence>
<dbReference type="Proteomes" id="UP000283485">
    <property type="component" value="Unassembled WGS sequence"/>
</dbReference>
<dbReference type="EMBL" id="QRHQ01000074">
    <property type="protein sequence ID" value="RHF82776.1"/>
    <property type="molecule type" value="Genomic_DNA"/>
</dbReference>
<dbReference type="InterPro" id="IPR019260">
    <property type="entry name" value="DUF2262"/>
</dbReference>
<sequence>MIVEIEQLTEKDFVQGSLSYEYNFHISIWNESTRVEISNKQGIDNISILPIIKSVLVWVNNNKEICTETAIEEGMIRLAEEWIKDEDSKVTNEKDCYLTAYEEKVFLPITQTDFYNSLKVQSIYFSVEEGITDINMYISCSPDYYAGHVIWYSLYTKENGKIECECNGLEG</sequence>
<protein>
    <submittedName>
        <fullName evidence="2">DUF2262 domain-containing protein</fullName>
    </submittedName>
</protein>
<proteinExistence type="predicted"/>
<comment type="caution">
    <text evidence="2">The sequence shown here is derived from an EMBL/GenBank/DDBJ whole genome shotgun (WGS) entry which is preliminary data.</text>
</comment>
<dbReference type="AlphaFoldDB" id="A0A3E4VS21"/>
<dbReference type="Proteomes" id="UP000260780">
    <property type="component" value="Unassembled WGS sequence"/>
</dbReference>
<evidence type="ECO:0000313" key="4">
    <source>
        <dbReference type="Proteomes" id="UP000260780"/>
    </source>
</evidence>